<accession>A0A8E2WEW3</accession>
<sequence>MQELGVVPRLFPLIVAGQKTSTIRWRETTIVPGYMRYVCDGDATSTAIVWVTRCTEMPLSKAAAFVGRQSEWPKDVMLSGMREHYPEIEWTDSVQIVEHLTPADSMRLSNYPAATP</sequence>
<evidence type="ECO:0000313" key="2">
    <source>
        <dbReference type="EMBL" id="PWJ92973.1"/>
    </source>
</evidence>
<dbReference type="Proteomes" id="UP000245631">
    <property type="component" value="Unassembled WGS sequence"/>
</dbReference>
<dbReference type="AlphaFoldDB" id="A0A8E2WEW3"/>
<reference evidence="2 3" key="1">
    <citation type="submission" date="2018-05" db="EMBL/GenBank/DDBJ databases">
        <title>Genomic Encyclopedia of Type Strains, Phase IV (KMG-IV): sequencing the most valuable type-strain genomes for metagenomic binning, comparative biology and taxonomic classification.</title>
        <authorList>
            <person name="Goeker M."/>
        </authorList>
    </citation>
    <scope>NUCLEOTIDE SEQUENCE [LARGE SCALE GENOMIC DNA]</scope>
    <source>
        <strain evidence="2 3">DSM 2626</strain>
    </source>
</reference>
<name>A0A8E2WEW3_RHILI</name>
<gene>
    <name evidence="2" type="ORF">C8D77_102750</name>
</gene>
<dbReference type="SUPFAM" id="SSF88697">
    <property type="entry name" value="PUA domain-like"/>
    <property type="match status" value="1"/>
</dbReference>
<evidence type="ECO:0000313" key="3">
    <source>
        <dbReference type="Proteomes" id="UP000245631"/>
    </source>
</evidence>
<dbReference type="SMART" id="SM01022">
    <property type="entry name" value="ASCH"/>
    <property type="match status" value="1"/>
</dbReference>
<dbReference type="EMBL" id="QGGH01000002">
    <property type="protein sequence ID" value="PWJ92973.1"/>
    <property type="molecule type" value="Genomic_DNA"/>
</dbReference>
<proteinExistence type="predicted"/>
<protein>
    <submittedName>
        <fullName evidence="2">ASCH domain-containing protein</fullName>
    </submittedName>
</protein>
<comment type="caution">
    <text evidence="2">The sequence shown here is derived from an EMBL/GenBank/DDBJ whole genome shotgun (WGS) entry which is preliminary data.</text>
</comment>
<dbReference type="Pfam" id="PF04266">
    <property type="entry name" value="ASCH"/>
    <property type="match status" value="1"/>
</dbReference>
<dbReference type="InterPro" id="IPR015947">
    <property type="entry name" value="PUA-like_sf"/>
</dbReference>
<evidence type="ECO:0000259" key="1">
    <source>
        <dbReference type="SMART" id="SM01022"/>
    </source>
</evidence>
<feature type="domain" description="ASCH" evidence="1">
    <location>
        <begin position="4"/>
        <end position="104"/>
    </location>
</feature>
<dbReference type="InterPro" id="IPR007374">
    <property type="entry name" value="ASCH_domain"/>
</dbReference>
<organism evidence="2 3">
    <name type="scientific">Rhizobium loti</name>
    <name type="common">Mesorhizobium loti</name>
    <dbReference type="NCBI Taxonomy" id="381"/>
    <lineage>
        <taxon>Bacteria</taxon>
        <taxon>Pseudomonadati</taxon>
        <taxon>Pseudomonadota</taxon>
        <taxon>Alphaproteobacteria</taxon>
        <taxon>Hyphomicrobiales</taxon>
        <taxon>Phyllobacteriaceae</taxon>
        <taxon>Mesorhizobium</taxon>
    </lineage>
</organism>